<gene>
    <name evidence="2" type="primary">Contig15745.g16777</name>
    <name evidence="2" type="ORF">STYLEM_17514</name>
</gene>
<name>A0A078B4I3_STYLE</name>
<protein>
    <submittedName>
        <fullName evidence="2">Uncharacterized protein</fullName>
    </submittedName>
</protein>
<feature type="transmembrane region" description="Helical" evidence="1">
    <location>
        <begin position="189"/>
        <end position="211"/>
    </location>
</feature>
<evidence type="ECO:0000313" key="3">
    <source>
        <dbReference type="Proteomes" id="UP000039865"/>
    </source>
</evidence>
<organism evidence="2 3">
    <name type="scientific">Stylonychia lemnae</name>
    <name type="common">Ciliate</name>
    <dbReference type="NCBI Taxonomy" id="5949"/>
    <lineage>
        <taxon>Eukaryota</taxon>
        <taxon>Sar</taxon>
        <taxon>Alveolata</taxon>
        <taxon>Ciliophora</taxon>
        <taxon>Intramacronucleata</taxon>
        <taxon>Spirotrichea</taxon>
        <taxon>Stichotrichia</taxon>
        <taxon>Sporadotrichida</taxon>
        <taxon>Oxytrichidae</taxon>
        <taxon>Stylonychinae</taxon>
        <taxon>Stylonychia</taxon>
    </lineage>
</organism>
<keyword evidence="1" id="KW-0812">Transmembrane</keyword>
<keyword evidence="1" id="KW-0472">Membrane</keyword>
<evidence type="ECO:0000256" key="1">
    <source>
        <dbReference type="SAM" id="Phobius"/>
    </source>
</evidence>
<accession>A0A078B4I3</accession>
<evidence type="ECO:0000313" key="2">
    <source>
        <dbReference type="EMBL" id="CDW88393.1"/>
    </source>
</evidence>
<proteinExistence type="predicted"/>
<dbReference type="EMBL" id="CCKQ01016515">
    <property type="protein sequence ID" value="CDW88393.1"/>
    <property type="molecule type" value="Genomic_DNA"/>
</dbReference>
<keyword evidence="1" id="KW-1133">Transmembrane helix</keyword>
<dbReference type="InParanoid" id="A0A078B4I3"/>
<reference evidence="2 3" key="1">
    <citation type="submission" date="2014-06" db="EMBL/GenBank/DDBJ databases">
        <authorList>
            <person name="Swart Estienne"/>
        </authorList>
    </citation>
    <scope>NUCLEOTIDE SEQUENCE [LARGE SCALE GENOMIC DNA]</scope>
    <source>
        <strain evidence="2 3">130c</strain>
    </source>
</reference>
<dbReference type="AlphaFoldDB" id="A0A078B4I3"/>
<dbReference type="Proteomes" id="UP000039865">
    <property type="component" value="Unassembled WGS sequence"/>
</dbReference>
<sequence length="547" mass="64617">MQKCNKNRLFNSSLYHIEYDLTTSFGAELFCLKENTILEQIGEAQFLALYLSPCDQEFLDLMYPGSVCQKDPNQVSYVLTNSYLRIISTIRYFDVEDFSESPVKTSVLSNSYYINKSTLRLATFAMKRDISIGSNSIFHESLDQFKYDTIQMDLQELSNIDRIDEEDYIIARMIMRNNINILERKVNNFLQLLSSIGGLLGLLFTSIRLLIQPFQEFQFNKSIIKKRYLIEMNQGNNLKKQSNDEVQFDLNEGQVNSYLEMIKKLKSRIPFIYTTKDVLVDNFEEIFYITYMIKHFRDFKMFKNMILQRYQKKLLPYFYDNLITSSYTKKQGKIQQTFNKIQEINLAQGIAPIMIELFANEKAIANPYNQVILNSLFNPQLNHQKLETLQSKMFVGILRKFVIQNIYDIKTHTQSQVKNIQDKKNTYSQRPLNRVKLGGEQHELNNLTKQNNGIPKIGSFKLEDFHLKNRYQTIKRFDDTSHDTNQILQPQINSLQQVVNQSMIKNQASFRKIRKNYYNNEIDPEIDFQQRKSHLKFNSNYKKSERQ</sequence>
<keyword evidence="3" id="KW-1185">Reference proteome</keyword>